<organism evidence="2 3">
    <name type="scientific">Flavobacterium zepuense</name>
    <dbReference type="NCBI Taxonomy" id="2593302"/>
    <lineage>
        <taxon>Bacteria</taxon>
        <taxon>Pseudomonadati</taxon>
        <taxon>Bacteroidota</taxon>
        <taxon>Flavobacteriia</taxon>
        <taxon>Flavobacteriales</taxon>
        <taxon>Flavobacteriaceae</taxon>
        <taxon>Flavobacterium</taxon>
    </lineage>
</organism>
<dbReference type="Proteomes" id="UP000320643">
    <property type="component" value="Unassembled WGS sequence"/>
</dbReference>
<evidence type="ECO:0000256" key="1">
    <source>
        <dbReference type="SAM" id="Phobius"/>
    </source>
</evidence>
<evidence type="ECO:0000313" key="2">
    <source>
        <dbReference type="EMBL" id="TRW25866.1"/>
    </source>
</evidence>
<dbReference type="EMBL" id="VJVZ01000003">
    <property type="protein sequence ID" value="TRW25866.1"/>
    <property type="molecule type" value="Genomic_DNA"/>
</dbReference>
<keyword evidence="1" id="KW-1133">Transmembrane helix</keyword>
<feature type="transmembrane region" description="Helical" evidence="1">
    <location>
        <begin position="69"/>
        <end position="89"/>
    </location>
</feature>
<evidence type="ECO:0000313" key="3">
    <source>
        <dbReference type="Proteomes" id="UP000320643"/>
    </source>
</evidence>
<accession>A0A552V5W9</accession>
<proteinExistence type="predicted"/>
<feature type="transmembrane region" description="Helical" evidence="1">
    <location>
        <begin position="31"/>
        <end position="49"/>
    </location>
</feature>
<feature type="transmembrane region" description="Helical" evidence="1">
    <location>
        <begin position="7"/>
        <end position="25"/>
    </location>
</feature>
<dbReference type="RefSeq" id="WP_143372530.1">
    <property type="nucleotide sequence ID" value="NZ_VJVZ01000003.1"/>
</dbReference>
<name>A0A552V5W9_9FLAO</name>
<protein>
    <submittedName>
        <fullName evidence="2">Uncharacterized protein</fullName>
    </submittedName>
</protein>
<keyword evidence="1" id="KW-0812">Transmembrane</keyword>
<gene>
    <name evidence="2" type="ORF">FMM05_06490</name>
</gene>
<sequence>MIPKAFWNYYFTINAVSVPASGVLAISGLHWFPIALCTFGPCMGLLAYYTFYRQHYYFYYNLGYTKTRLAFMVFALNAIMAIPLLILILSF</sequence>
<keyword evidence="1" id="KW-0472">Membrane</keyword>
<comment type="caution">
    <text evidence="2">The sequence shown here is derived from an EMBL/GenBank/DDBJ whole genome shotgun (WGS) entry which is preliminary data.</text>
</comment>
<dbReference type="AlphaFoldDB" id="A0A552V5W9"/>
<keyword evidence="3" id="KW-1185">Reference proteome</keyword>
<dbReference type="OrthoDB" id="1377247at2"/>
<reference evidence="2 3" key="1">
    <citation type="submission" date="2019-07" db="EMBL/GenBank/DDBJ databases">
        <title>Flavobacterium sp. nov., isolated from glacier ice.</title>
        <authorList>
            <person name="Liu Q."/>
            <person name="Xin Y.-H."/>
        </authorList>
    </citation>
    <scope>NUCLEOTIDE SEQUENCE [LARGE SCALE GENOMIC DNA]</scope>
    <source>
        <strain evidence="2 3">ZT4R6</strain>
    </source>
</reference>